<dbReference type="PANTHER" id="PTHR43792">
    <property type="entry name" value="GNAT FAMILY, PUTATIVE (AFU_ORTHOLOGUE AFUA_3G00765)-RELATED-RELATED"/>
    <property type="match status" value="1"/>
</dbReference>
<dbReference type="EMBL" id="JAFBCV010000016">
    <property type="protein sequence ID" value="MBM7840735.1"/>
    <property type="molecule type" value="Genomic_DNA"/>
</dbReference>
<evidence type="ECO:0000259" key="1">
    <source>
        <dbReference type="PROSITE" id="PS51186"/>
    </source>
</evidence>
<reference evidence="2" key="1">
    <citation type="submission" date="2021-01" db="EMBL/GenBank/DDBJ databases">
        <title>Genomic Encyclopedia of Type Strains, Phase IV (KMG-IV): sequencing the most valuable type-strain genomes for metagenomic binning, comparative biology and taxonomic classification.</title>
        <authorList>
            <person name="Goeker M."/>
        </authorList>
    </citation>
    <scope>NUCLEOTIDE SEQUENCE</scope>
    <source>
        <strain evidence="2">DSM 21943</strain>
    </source>
</reference>
<keyword evidence="2" id="KW-0808">Transferase</keyword>
<dbReference type="SUPFAM" id="SSF55729">
    <property type="entry name" value="Acyl-CoA N-acyltransferases (Nat)"/>
    <property type="match status" value="1"/>
</dbReference>
<dbReference type="EC" id="2.3.1.183" evidence="2"/>
<organism evidence="2 3">
    <name type="scientific">Shouchella xiaoxiensis</name>
    <dbReference type="NCBI Taxonomy" id="766895"/>
    <lineage>
        <taxon>Bacteria</taxon>
        <taxon>Bacillati</taxon>
        <taxon>Bacillota</taxon>
        <taxon>Bacilli</taxon>
        <taxon>Bacillales</taxon>
        <taxon>Bacillaceae</taxon>
        <taxon>Shouchella</taxon>
    </lineage>
</organism>
<dbReference type="Gene3D" id="3.40.630.30">
    <property type="match status" value="1"/>
</dbReference>
<dbReference type="InterPro" id="IPR000182">
    <property type="entry name" value="GNAT_dom"/>
</dbReference>
<dbReference type="CDD" id="cd04301">
    <property type="entry name" value="NAT_SF"/>
    <property type="match status" value="1"/>
</dbReference>
<name>A0ABS2T153_9BACI</name>
<dbReference type="InterPro" id="IPR051531">
    <property type="entry name" value="N-acetyltransferase"/>
</dbReference>
<dbReference type="PANTHER" id="PTHR43792:SF16">
    <property type="entry name" value="N-ACETYLTRANSFERASE DOMAIN-CONTAINING PROTEIN"/>
    <property type="match status" value="1"/>
</dbReference>
<comment type="caution">
    <text evidence="2">The sequence shown here is derived from an EMBL/GenBank/DDBJ whole genome shotgun (WGS) entry which is preliminary data.</text>
</comment>
<protein>
    <submittedName>
        <fullName evidence="2">Phosphinothricin acetyltransferase</fullName>
        <ecNumber evidence="2">2.3.1.183</ecNumber>
    </submittedName>
</protein>
<evidence type="ECO:0000313" key="3">
    <source>
        <dbReference type="Proteomes" id="UP001179280"/>
    </source>
</evidence>
<proteinExistence type="predicted"/>
<gene>
    <name evidence="2" type="ORF">JOC54_004028</name>
</gene>
<dbReference type="PROSITE" id="PS51186">
    <property type="entry name" value="GNAT"/>
    <property type="match status" value="1"/>
</dbReference>
<dbReference type="GO" id="GO:0102971">
    <property type="term" value="F:phosphinothricin N-acetyltransferase activity"/>
    <property type="evidence" value="ECO:0007669"/>
    <property type="project" value="UniProtKB-EC"/>
</dbReference>
<evidence type="ECO:0000313" key="2">
    <source>
        <dbReference type="EMBL" id="MBM7840735.1"/>
    </source>
</evidence>
<dbReference type="InterPro" id="IPR016181">
    <property type="entry name" value="Acyl_CoA_acyltransferase"/>
</dbReference>
<keyword evidence="3" id="KW-1185">Reference proteome</keyword>
<feature type="domain" description="N-acetyltransferase" evidence="1">
    <location>
        <begin position="7"/>
        <end position="164"/>
    </location>
</feature>
<dbReference type="Proteomes" id="UP001179280">
    <property type="component" value="Unassembled WGS sequence"/>
</dbReference>
<accession>A0ABS2T153</accession>
<sequence length="173" mass="19665">MNTMHTIAITPMAKEDWPDVQAIYQEGLDTKNASFQETAPSWEEWHADHLCCCRLVAKTEGKVVGWAALSPISKRSVYRGVAEVSIYVSSQFKGEGFGDYLLKSLIESSRENGLWTLQASIFPENKPSIYVHKKNGFREVGRRERIGQQDGIWRDTLLFELRLNQTADREGAQ</sequence>
<dbReference type="Pfam" id="PF00583">
    <property type="entry name" value="Acetyltransf_1"/>
    <property type="match status" value="1"/>
</dbReference>
<keyword evidence="2" id="KW-0012">Acyltransferase</keyword>